<accession>A0ABP9L8K2</accession>
<organism evidence="1 2">
    <name type="scientific">Streptomyces similanensis</name>
    <dbReference type="NCBI Taxonomy" id="1274988"/>
    <lineage>
        <taxon>Bacteria</taxon>
        <taxon>Bacillati</taxon>
        <taxon>Actinomycetota</taxon>
        <taxon>Actinomycetes</taxon>
        <taxon>Kitasatosporales</taxon>
        <taxon>Streptomycetaceae</taxon>
        <taxon>Streptomyces</taxon>
    </lineage>
</organism>
<evidence type="ECO:0000313" key="2">
    <source>
        <dbReference type="Proteomes" id="UP001500124"/>
    </source>
</evidence>
<proteinExistence type="predicted"/>
<dbReference type="Proteomes" id="UP001500124">
    <property type="component" value="Unassembled WGS sequence"/>
</dbReference>
<keyword evidence="2" id="KW-1185">Reference proteome</keyword>
<evidence type="ECO:0000313" key="1">
    <source>
        <dbReference type="EMBL" id="GAA5070867.1"/>
    </source>
</evidence>
<dbReference type="EMBL" id="BAABKC010000087">
    <property type="protein sequence ID" value="GAA5070867.1"/>
    <property type="molecule type" value="Genomic_DNA"/>
</dbReference>
<sequence>MARLRLHAEARDWVVVDEVVDQKSTAAPPPLGLRPNWVKVKAYVGSGQAQGIVATAHTLDASDPTLTEWLHDQHAFLSEEAPTSAGTAR</sequence>
<gene>
    <name evidence="1" type="ORF">GCM10023336_56400</name>
</gene>
<reference evidence="2" key="1">
    <citation type="journal article" date="2019" name="Int. J. Syst. Evol. Microbiol.">
        <title>The Global Catalogue of Microorganisms (GCM) 10K type strain sequencing project: providing services to taxonomists for standard genome sequencing and annotation.</title>
        <authorList>
            <consortium name="The Broad Institute Genomics Platform"/>
            <consortium name="The Broad Institute Genome Sequencing Center for Infectious Disease"/>
            <person name="Wu L."/>
            <person name="Ma J."/>
        </authorList>
    </citation>
    <scope>NUCLEOTIDE SEQUENCE [LARGE SCALE GENOMIC DNA]</scope>
    <source>
        <strain evidence="2">JCM 18410</strain>
    </source>
</reference>
<name>A0ABP9L8K2_9ACTN</name>
<protein>
    <submittedName>
        <fullName evidence="1">Uncharacterized protein</fullName>
    </submittedName>
</protein>
<comment type="caution">
    <text evidence="1">The sequence shown here is derived from an EMBL/GenBank/DDBJ whole genome shotgun (WGS) entry which is preliminary data.</text>
</comment>